<name>V6S6L4_9FLAO</name>
<reference evidence="2 3" key="1">
    <citation type="journal article" date="2015" name="Stand. Genomic Sci.">
        <title>Genomic Encyclopedia of Bacterial and Archaeal Type Strains, Phase III: the genomes of soil and plant-associated and newly described type strains.</title>
        <authorList>
            <person name="Whitman W.B."/>
            <person name="Woyke T."/>
            <person name="Klenk H.P."/>
            <person name="Zhou Y."/>
            <person name="Lilburn T.G."/>
            <person name="Beck B.J."/>
            <person name="De Vos P."/>
            <person name="Vandamme P."/>
            <person name="Eisen J.A."/>
            <person name="Garrity G."/>
            <person name="Hugenholtz P."/>
            <person name="Kyrpides N.C."/>
        </authorList>
    </citation>
    <scope>NUCLEOTIDE SEQUENCE [LARGE SCALE GENOMIC DNA]</scope>
    <source>
        <strain evidence="2 3">CGMCC 1.7270</strain>
    </source>
</reference>
<dbReference type="Proteomes" id="UP000319848">
    <property type="component" value="Unassembled WGS sequence"/>
</dbReference>
<protein>
    <submittedName>
        <fullName evidence="2">Uncharacterized protein</fullName>
    </submittedName>
</protein>
<keyword evidence="1" id="KW-0472">Membrane</keyword>
<keyword evidence="1" id="KW-1133">Transmembrane helix</keyword>
<sequence>MTLKKTIILSIAILYGLLSFLLLSETFIMHLLETKRDFHIKQSQNLKEITFTKEDWNKLANKKEFKLAGAYYDVKKIKLGSKKVYVLVVKDEYENAIKYISKNISPKNKKSKALKSKNTYDVCLHTPILKQPSIVYQNVQNNFPPVKEFKSTALQKGFRPPCV</sequence>
<accession>V6S6L4</accession>
<feature type="transmembrane region" description="Helical" evidence="1">
    <location>
        <begin position="6"/>
        <end position="32"/>
    </location>
</feature>
<comment type="caution">
    <text evidence="2">The sequence shown here is derived from an EMBL/GenBank/DDBJ whole genome shotgun (WGS) entry which is preliminary data.</text>
</comment>
<organism evidence="2 3">
    <name type="scientific">Flavobacterium cauense R2A-7</name>
    <dbReference type="NCBI Taxonomy" id="1341154"/>
    <lineage>
        <taxon>Bacteria</taxon>
        <taxon>Pseudomonadati</taxon>
        <taxon>Bacteroidota</taxon>
        <taxon>Flavobacteriia</taxon>
        <taxon>Flavobacteriales</taxon>
        <taxon>Flavobacteriaceae</taxon>
        <taxon>Flavobacterium</taxon>
    </lineage>
</organism>
<dbReference type="RefSeq" id="WP_023570584.1">
    <property type="nucleotide sequence ID" value="NZ_AVBI01000014.1"/>
</dbReference>
<dbReference type="AlphaFoldDB" id="V6S6L4"/>
<dbReference type="EMBL" id="VLKQ01000002">
    <property type="protein sequence ID" value="TWI14825.1"/>
    <property type="molecule type" value="Genomic_DNA"/>
</dbReference>
<evidence type="ECO:0000256" key="1">
    <source>
        <dbReference type="SAM" id="Phobius"/>
    </source>
</evidence>
<keyword evidence="1" id="KW-0812">Transmembrane</keyword>
<evidence type="ECO:0000313" key="3">
    <source>
        <dbReference type="Proteomes" id="UP000319848"/>
    </source>
</evidence>
<gene>
    <name evidence="2" type="ORF">IP98_00802</name>
</gene>
<keyword evidence="3" id="KW-1185">Reference proteome</keyword>
<proteinExistence type="predicted"/>
<dbReference type="STRING" id="1341154.FCR2A7T_14450"/>
<evidence type="ECO:0000313" key="2">
    <source>
        <dbReference type="EMBL" id="TWI14825.1"/>
    </source>
</evidence>